<comment type="caution">
    <text evidence="2">The sequence shown here is derived from an EMBL/GenBank/DDBJ whole genome shotgun (WGS) entry which is preliminary data.</text>
</comment>
<organism evidence="2 3">
    <name type="scientific">Mesobacillus boroniphilus</name>
    <dbReference type="NCBI Taxonomy" id="308892"/>
    <lineage>
        <taxon>Bacteria</taxon>
        <taxon>Bacillati</taxon>
        <taxon>Bacillota</taxon>
        <taxon>Bacilli</taxon>
        <taxon>Bacillales</taxon>
        <taxon>Bacillaceae</taxon>
        <taxon>Mesobacillus</taxon>
    </lineage>
</organism>
<keyword evidence="1" id="KW-1133">Transmembrane helix</keyword>
<feature type="transmembrane region" description="Helical" evidence="1">
    <location>
        <begin position="96"/>
        <end position="118"/>
    </location>
</feature>
<dbReference type="EMBL" id="QTKX01000002">
    <property type="protein sequence ID" value="MBS8265399.1"/>
    <property type="molecule type" value="Genomic_DNA"/>
</dbReference>
<name>A0A944CLZ4_9BACI</name>
<sequence>MSYQDYWKQISEKNDDLSQLISSYWNQYSDMGNWQFWLVLAFLLLPLILLYFLIDRKRIFEIFFFGYTVHILWTYIDQVLANYNYFIHTYFLSPWFPPALSMTASALPVGFLLVYQYCTNHNKNFYFYSLLLSAVFAFVFATIEEYIGLVKIERGMNQFYIFLIDIAIVYTSYWFTKLMLKFRERKMN</sequence>
<dbReference type="Proteomes" id="UP000761411">
    <property type="component" value="Unassembled WGS sequence"/>
</dbReference>
<keyword evidence="1" id="KW-0472">Membrane</keyword>
<evidence type="ECO:0000313" key="2">
    <source>
        <dbReference type="EMBL" id="MBS8265399.1"/>
    </source>
</evidence>
<feature type="transmembrane region" description="Helical" evidence="1">
    <location>
        <begin position="125"/>
        <end position="147"/>
    </location>
</feature>
<dbReference type="AlphaFoldDB" id="A0A944CLZ4"/>
<feature type="transmembrane region" description="Helical" evidence="1">
    <location>
        <begin position="159"/>
        <end position="180"/>
    </location>
</feature>
<evidence type="ECO:0000313" key="3">
    <source>
        <dbReference type="Proteomes" id="UP000761411"/>
    </source>
</evidence>
<reference evidence="2 3" key="1">
    <citation type="journal article" date="2021" name="Microorganisms">
        <title>Bacterial Dimethylsulfoniopropionate Biosynthesis in the East China Sea.</title>
        <authorList>
            <person name="Liu J."/>
            <person name="Zhang Y."/>
            <person name="Liu J."/>
            <person name="Zhong H."/>
            <person name="Williams B.T."/>
            <person name="Zheng Y."/>
            <person name="Curson A.R.J."/>
            <person name="Sun C."/>
            <person name="Sun H."/>
            <person name="Song D."/>
            <person name="Wagner Mackenzie B."/>
            <person name="Bermejo Martinez A."/>
            <person name="Todd J.D."/>
            <person name="Zhang X.H."/>
        </authorList>
    </citation>
    <scope>NUCLEOTIDE SEQUENCE [LARGE SCALE GENOMIC DNA]</scope>
    <source>
        <strain evidence="2 3">ESS08</strain>
    </source>
</reference>
<proteinExistence type="predicted"/>
<keyword evidence="1" id="KW-0812">Transmembrane</keyword>
<feature type="transmembrane region" description="Helical" evidence="1">
    <location>
        <begin position="34"/>
        <end position="54"/>
    </location>
</feature>
<dbReference type="RefSeq" id="WP_213369704.1">
    <property type="nucleotide sequence ID" value="NZ_QTKX01000002.1"/>
</dbReference>
<protein>
    <submittedName>
        <fullName evidence="2">Uncharacterized protein</fullName>
    </submittedName>
</protein>
<evidence type="ECO:0000256" key="1">
    <source>
        <dbReference type="SAM" id="Phobius"/>
    </source>
</evidence>
<feature type="transmembrane region" description="Helical" evidence="1">
    <location>
        <begin position="59"/>
        <end position="76"/>
    </location>
</feature>
<keyword evidence="3" id="KW-1185">Reference proteome</keyword>
<gene>
    <name evidence="2" type="ORF">DYI25_13305</name>
</gene>
<accession>A0A944CLZ4</accession>